<name>A0A0F9CNS7_9ZZZZ</name>
<dbReference type="EMBL" id="LAZR01035223">
    <property type="protein sequence ID" value="KKL28082.1"/>
    <property type="molecule type" value="Genomic_DNA"/>
</dbReference>
<comment type="caution">
    <text evidence="1">The sequence shown here is derived from an EMBL/GenBank/DDBJ whole genome shotgun (WGS) entry which is preliminary data.</text>
</comment>
<gene>
    <name evidence="2" type="ORF">LCGC14_2264420</name>
    <name evidence="1" type="ORF">LCGC14_2378760</name>
</gene>
<evidence type="ECO:0000313" key="2">
    <source>
        <dbReference type="EMBL" id="KKL54543.1"/>
    </source>
</evidence>
<evidence type="ECO:0000313" key="1">
    <source>
        <dbReference type="EMBL" id="KKL28082.1"/>
    </source>
</evidence>
<sequence length="95" mass="10617">RYGFNVGDVEIVVGWDNPTQTFFGQVEVRGNLVIDTMSGSGQFDVKCLHSLESMISFSIPDDIRSKLIQERDHAPSPTPLQKRMTKIFASLEGDD</sequence>
<proteinExistence type="predicted"/>
<dbReference type="AlphaFoldDB" id="A0A0F9CNS7"/>
<accession>A0A0F9CNS7</accession>
<dbReference type="EMBL" id="LAZR01031164">
    <property type="protein sequence ID" value="KKL54543.1"/>
    <property type="molecule type" value="Genomic_DNA"/>
</dbReference>
<feature type="non-terminal residue" evidence="1">
    <location>
        <position position="1"/>
    </location>
</feature>
<reference evidence="1" key="1">
    <citation type="journal article" date="2015" name="Nature">
        <title>Complex archaea that bridge the gap between prokaryotes and eukaryotes.</title>
        <authorList>
            <person name="Spang A."/>
            <person name="Saw J.H."/>
            <person name="Jorgensen S.L."/>
            <person name="Zaremba-Niedzwiedzka K."/>
            <person name="Martijn J."/>
            <person name="Lind A.E."/>
            <person name="van Eijk R."/>
            <person name="Schleper C."/>
            <person name="Guy L."/>
            <person name="Ettema T.J."/>
        </authorList>
    </citation>
    <scope>NUCLEOTIDE SEQUENCE</scope>
</reference>
<organism evidence="1">
    <name type="scientific">marine sediment metagenome</name>
    <dbReference type="NCBI Taxonomy" id="412755"/>
    <lineage>
        <taxon>unclassified sequences</taxon>
        <taxon>metagenomes</taxon>
        <taxon>ecological metagenomes</taxon>
    </lineage>
</organism>
<protein>
    <submittedName>
        <fullName evidence="1">Uncharacterized protein</fullName>
    </submittedName>
</protein>